<dbReference type="Gene3D" id="3.30.420.10">
    <property type="entry name" value="Ribonuclease H-like superfamily/Ribonuclease H"/>
    <property type="match status" value="1"/>
</dbReference>
<dbReference type="Pfam" id="PF13610">
    <property type="entry name" value="DDE_Tnp_IS240"/>
    <property type="match status" value="1"/>
</dbReference>
<dbReference type="InterPro" id="IPR012337">
    <property type="entry name" value="RNaseH-like_sf"/>
</dbReference>
<keyword evidence="8" id="KW-1185">Reference proteome</keyword>
<dbReference type="GO" id="GO:0015074">
    <property type="term" value="P:DNA integration"/>
    <property type="evidence" value="ECO:0007669"/>
    <property type="project" value="InterPro"/>
</dbReference>
<dbReference type="Pfam" id="PF03811">
    <property type="entry name" value="Zn_ribbon_InsA"/>
    <property type="match status" value="1"/>
</dbReference>
<evidence type="ECO:0000313" key="8">
    <source>
        <dbReference type="Proteomes" id="UP000184423"/>
    </source>
</evidence>
<dbReference type="InterPro" id="IPR036397">
    <property type="entry name" value="RNaseH_sf"/>
</dbReference>
<keyword evidence="5" id="KW-0472">Membrane</keyword>
<evidence type="ECO:0000256" key="3">
    <source>
        <dbReference type="ARBA" id="ARBA00023125"/>
    </source>
</evidence>
<dbReference type="GO" id="GO:0003677">
    <property type="term" value="F:DNA binding"/>
    <property type="evidence" value="ECO:0007669"/>
    <property type="project" value="UniProtKB-KW"/>
</dbReference>
<gene>
    <name evidence="7" type="ORF">SAMN02746091_01360</name>
</gene>
<keyword evidence="5" id="KW-1133">Transmembrane helix</keyword>
<organism evidence="7 8">
    <name type="scientific">Caloramator proteoclasticus DSM 10124</name>
    <dbReference type="NCBI Taxonomy" id="1121262"/>
    <lineage>
        <taxon>Bacteria</taxon>
        <taxon>Bacillati</taxon>
        <taxon>Bacillota</taxon>
        <taxon>Clostridia</taxon>
        <taxon>Eubacteriales</taxon>
        <taxon>Clostridiaceae</taxon>
        <taxon>Caloramator</taxon>
    </lineage>
</organism>
<keyword evidence="2" id="KW-0815">Transposition</keyword>
<dbReference type="AlphaFoldDB" id="A0A1M4X9N2"/>
<accession>A0A1M4X9N2</accession>
<evidence type="ECO:0000256" key="2">
    <source>
        <dbReference type="ARBA" id="ARBA00022578"/>
    </source>
</evidence>
<name>A0A1M4X9N2_9CLOT</name>
<feature type="domain" description="Integrase catalytic" evidence="6">
    <location>
        <begin position="177"/>
        <end position="334"/>
    </location>
</feature>
<keyword evidence="3" id="KW-0238">DNA-binding</keyword>
<keyword evidence="5" id="KW-0812">Transmembrane</keyword>
<reference evidence="8" key="1">
    <citation type="submission" date="2016-11" db="EMBL/GenBank/DDBJ databases">
        <authorList>
            <person name="Varghese N."/>
            <person name="Submissions S."/>
        </authorList>
    </citation>
    <scope>NUCLEOTIDE SEQUENCE [LARGE SCALE GENOMIC DNA]</scope>
    <source>
        <strain evidence="8">DSM 10124</strain>
    </source>
</reference>
<dbReference type="RefSeq" id="WP_073248614.1">
    <property type="nucleotide sequence ID" value="NZ_FQVG01000022.1"/>
</dbReference>
<dbReference type="InterPro" id="IPR052183">
    <property type="entry name" value="IS_Transposase"/>
</dbReference>
<evidence type="ECO:0000256" key="4">
    <source>
        <dbReference type="ARBA" id="ARBA00023172"/>
    </source>
</evidence>
<dbReference type="InterPro" id="IPR047930">
    <property type="entry name" value="Transpos_IS6"/>
</dbReference>
<dbReference type="EMBL" id="FQVG01000022">
    <property type="protein sequence ID" value="SHE90204.1"/>
    <property type="molecule type" value="Genomic_DNA"/>
</dbReference>
<comment type="function">
    <text evidence="1">Involved in the transposition of the insertion sequence.</text>
</comment>
<keyword evidence="4" id="KW-0233">DNA recombination</keyword>
<evidence type="ECO:0000256" key="1">
    <source>
        <dbReference type="ARBA" id="ARBA00002286"/>
    </source>
</evidence>
<dbReference type="InterPro" id="IPR003220">
    <property type="entry name" value="InsA_N_dom_Znf"/>
</dbReference>
<dbReference type="NCBIfam" id="NF033587">
    <property type="entry name" value="transpos_IS6"/>
    <property type="match status" value="1"/>
</dbReference>
<dbReference type="SUPFAM" id="SSF53098">
    <property type="entry name" value="Ribonuclease H-like"/>
    <property type="match status" value="1"/>
</dbReference>
<dbReference type="InterPro" id="IPR032874">
    <property type="entry name" value="DDE_dom"/>
</dbReference>
<dbReference type="PANTHER" id="PTHR35528:SF3">
    <property type="entry name" value="BLL1675 PROTEIN"/>
    <property type="match status" value="1"/>
</dbReference>
<dbReference type="InterPro" id="IPR001584">
    <property type="entry name" value="Integrase_cat-core"/>
</dbReference>
<dbReference type="PANTHER" id="PTHR35528">
    <property type="entry name" value="BLL1675 PROTEIN"/>
    <property type="match status" value="1"/>
</dbReference>
<dbReference type="Proteomes" id="UP000184423">
    <property type="component" value="Unassembled WGS sequence"/>
</dbReference>
<dbReference type="PROSITE" id="PS50994">
    <property type="entry name" value="INTEGRASE"/>
    <property type="match status" value="1"/>
</dbReference>
<proteinExistence type="predicted"/>
<evidence type="ECO:0000313" key="7">
    <source>
        <dbReference type="EMBL" id="SHE90204.1"/>
    </source>
</evidence>
<evidence type="ECO:0000259" key="6">
    <source>
        <dbReference type="PROSITE" id="PS50994"/>
    </source>
</evidence>
<feature type="transmembrane region" description="Helical" evidence="5">
    <location>
        <begin position="114"/>
        <end position="130"/>
    </location>
</feature>
<dbReference type="GO" id="GO:0006313">
    <property type="term" value="P:DNA transposition"/>
    <property type="evidence" value="ECO:0007669"/>
    <property type="project" value="InterPro"/>
</dbReference>
<evidence type="ECO:0000256" key="5">
    <source>
        <dbReference type="SAM" id="Phobius"/>
    </source>
</evidence>
<protein>
    <submittedName>
        <fullName evidence="7">Transposase (Or an inactivated derivative)</fullName>
    </submittedName>
</protein>
<sequence>MCKLVNKITCPRCHSHNLYRFGKDKAGNQKYQCKECRRQFTLDDCSRKKNRILRGYPRCPVCGSGTYLHHDYEYYSHFTCNSKKCNHSIYVAKPNKIQSASCELIKGKIDFKRMRFPLFLIITALNLYYLNGSSTRRMSQFFKLTYDIKVSHVTIASWCKKFAPIFLNIADRLTKNLDLGTSDEWHADETVVFINGEKHYLWLIIDSETRMVLGFNLSPSRDASQAFALFNSASKFGCPSAIVTDRLGSYNLATKTIFNTSRHIKVQSFKDDISNNLIEAFNDTFKDWYKRKRGFKSFESANTLIAMFIFHYNFLRPHYALNNLTPAQVAGITVNEKDISNWLLSA</sequence>